<organism evidence="3 4">
    <name type="scientific">Dermatophagoides pteronyssinus</name>
    <name type="common">European house dust mite</name>
    <dbReference type="NCBI Taxonomy" id="6956"/>
    <lineage>
        <taxon>Eukaryota</taxon>
        <taxon>Metazoa</taxon>
        <taxon>Ecdysozoa</taxon>
        <taxon>Arthropoda</taxon>
        <taxon>Chelicerata</taxon>
        <taxon>Arachnida</taxon>
        <taxon>Acari</taxon>
        <taxon>Acariformes</taxon>
        <taxon>Sarcoptiformes</taxon>
        <taxon>Astigmata</taxon>
        <taxon>Psoroptidia</taxon>
        <taxon>Analgoidea</taxon>
        <taxon>Pyroglyphidae</taxon>
        <taxon>Dermatophagoidinae</taxon>
        <taxon>Dermatophagoides</taxon>
    </lineage>
</organism>
<name>A0A6P6XLI9_DERPT</name>
<proteinExistence type="predicted"/>
<evidence type="ECO:0000256" key="2">
    <source>
        <dbReference type="SAM" id="SignalP"/>
    </source>
</evidence>
<gene>
    <name evidence="4" type="primary">LOC113788572</name>
</gene>
<feature type="signal peptide" evidence="2">
    <location>
        <begin position="1"/>
        <end position="22"/>
    </location>
</feature>
<keyword evidence="3" id="KW-1185">Reference proteome</keyword>
<dbReference type="OrthoDB" id="6515855at2759"/>
<sequence length="306" mass="35700">MKRKMKLTLAFILAIFVANSSALLFRSRTTNPSKVVVQSPAVKTVRHGFRNFPIVQQQIQQMPESDRVEQIPMIDNVYRQPIRSYNEPLNIPVFSSHNLQVIPVNVETPMQQSQVIAIEPSTQAIHLVFKSVSNPLSIHQQHSPGERSFYETTRSEEPAHIIRHEVYKPVVQELQETIQPYRQVTQEIRPVIEKVNVIVPKAEQVNRKYVDHVQRDFIVPMLPGLPKFPKLPSIIFPRPVVQQPEQQQQQRFPVQQQQQQEVREQQQQQQQQVSNLQSSPERYTVPIIIEHPQQQRIEDTNEENFD</sequence>
<reference evidence="4" key="1">
    <citation type="submission" date="2025-08" db="UniProtKB">
        <authorList>
            <consortium name="RefSeq"/>
        </authorList>
    </citation>
    <scope>IDENTIFICATION</scope>
    <source>
        <strain evidence="4">Airmid</strain>
    </source>
</reference>
<dbReference type="AlphaFoldDB" id="A0A6P6XLI9"/>
<evidence type="ECO:0000256" key="1">
    <source>
        <dbReference type="SAM" id="MobiDB-lite"/>
    </source>
</evidence>
<dbReference type="Proteomes" id="UP000515146">
    <property type="component" value="Unplaced"/>
</dbReference>
<evidence type="ECO:0000313" key="4">
    <source>
        <dbReference type="RefSeq" id="XP_027193836.1"/>
    </source>
</evidence>
<keyword evidence="2" id="KW-0732">Signal</keyword>
<feature type="compositionally biased region" description="Low complexity" evidence="1">
    <location>
        <begin position="246"/>
        <end position="273"/>
    </location>
</feature>
<evidence type="ECO:0000313" key="3">
    <source>
        <dbReference type="Proteomes" id="UP000515146"/>
    </source>
</evidence>
<dbReference type="OMA" id="HIIRHEV"/>
<feature type="region of interest" description="Disordered" evidence="1">
    <location>
        <begin position="246"/>
        <end position="284"/>
    </location>
</feature>
<dbReference type="KEGG" id="dpte:113788572"/>
<dbReference type="RefSeq" id="XP_027193836.1">
    <property type="nucleotide sequence ID" value="XM_027338035.1"/>
</dbReference>
<feature type="chain" id="PRO_5028193211" evidence="2">
    <location>
        <begin position="23"/>
        <end position="306"/>
    </location>
</feature>
<dbReference type="InParanoid" id="A0A6P6XLI9"/>
<accession>A0A6P6XLI9</accession>
<protein>
    <submittedName>
        <fullName evidence="4">Alpha-protein kinase 1-like</fullName>
    </submittedName>
</protein>